<dbReference type="EMBL" id="JTDY01004527">
    <property type="protein sequence ID" value="KOB68043.1"/>
    <property type="molecule type" value="Genomic_DNA"/>
</dbReference>
<feature type="region of interest" description="Disordered" evidence="1">
    <location>
        <begin position="237"/>
        <end position="256"/>
    </location>
</feature>
<evidence type="ECO:0000313" key="2">
    <source>
        <dbReference type="EMBL" id="KOB68043.1"/>
    </source>
</evidence>
<sequence length="365" mass="42141">MSARNYVSVRDKNYGKLMDSLPSINQQKFGYRSGQELPPVSANNSKLLNRNLNYTYDRNPYLSNNSLHRAGTPMSDFFSDSETEATKKLTEEWSRIERTIYNEDGEKSTRPNILEEIVGKAIQLPEKRTSSFRQIEHDEVIAMHYDNYEQFSESEERLSQSSTDVTPQNSPRPSIASISEDLHEPRLFREKVSFYPTYDDGNLLDSFGSLLQISPIQIHSTPPKKKQNSSILKSEIASSRWMRNSRPDSSRNCDRNSAKSFVSLDTRNYLALSASERNKILNSRVEVTARHRELARLEPLCSPDLLQESTKTQSLNSPFQCHMRKVSLPPLLLEEEKRKVASAKKHNLKSRKRHQPFYQLDKVRH</sequence>
<dbReference type="AlphaFoldDB" id="A0A0L7KXP7"/>
<evidence type="ECO:0000256" key="1">
    <source>
        <dbReference type="SAM" id="MobiDB-lite"/>
    </source>
</evidence>
<accession>A0A0L7KXP7</accession>
<feature type="compositionally biased region" description="Basic residues" evidence="1">
    <location>
        <begin position="340"/>
        <end position="355"/>
    </location>
</feature>
<reference evidence="2 3" key="1">
    <citation type="journal article" date="2015" name="Genome Biol. Evol.">
        <title>The genome of winter moth (Operophtera brumata) provides a genomic perspective on sexual dimorphism and phenology.</title>
        <authorList>
            <person name="Derks M.F."/>
            <person name="Smit S."/>
            <person name="Salis L."/>
            <person name="Schijlen E."/>
            <person name="Bossers A."/>
            <person name="Mateman C."/>
            <person name="Pijl A.S."/>
            <person name="de Ridder D."/>
            <person name="Groenen M.A."/>
            <person name="Visser M.E."/>
            <person name="Megens H.J."/>
        </authorList>
    </citation>
    <scope>NUCLEOTIDE SEQUENCE [LARGE SCALE GENOMIC DNA]</scope>
    <source>
        <strain evidence="2">WM2013NL</strain>
        <tissue evidence="2">Head and thorax</tissue>
    </source>
</reference>
<protein>
    <submittedName>
        <fullName evidence="2">S-antigen protein</fullName>
    </submittedName>
</protein>
<dbReference type="Proteomes" id="UP000037510">
    <property type="component" value="Unassembled WGS sequence"/>
</dbReference>
<feature type="region of interest" description="Disordered" evidence="1">
    <location>
        <begin position="151"/>
        <end position="180"/>
    </location>
</feature>
<proteinExistence type="predicted"/>
<name>A0A0L7KXP7_OPEBR</name>
<evidence type="ECO:0000313" key="3">
    <source>
        <dbReference type="Proteomes" id="UP000037510"/>
    </source>
</evidence>
<organism evidence="2 3">
    <name type="scientific">Operophtera brumata</name>
    <name type="common">Winter moth</name>
    <name type="synonym">Phalaena brumata</name>
    <dbReference type="NCBI Taxonomy" id="104452"/>
    <lineage>
        <taxon>Eukaryota</taxon>
        <taxon>Metazoa</taxon>
        <taxon>Ecdysozoa</taxon>
        <taxon>Arthropoda</taxon>
        <taxon>Hexapoda</taxon>
        <taxon>Insecta</taxon>
        <taxon>Pterygota</taxon>
        <taxon>Neoptera</taxon>
        <taxon>Endopterygota</taxon>
        <taxon>Lepidoptera</taxon>
        <taxon>Glossata</taxon>
        <taxon>Ditrysia</taxon>
        <taxon>Geometroidea</taxon>
        <taxon>Geometridae</taxon>
        <taxon>Larentiinae</taxon>
        <taxon>Operophtera</taxon>
    </lineage>
</organism>
<keyword evidence="3" id="KW-1185">Reference proteome</keyword>
<feature type="compositionally biased region" description="Basic and acidic residues" evidence="1">
    <location>
        <begin position="245"/>
        <end position="256"/>
    </location>
</feature>
<gene>
    <name evidence="2" type="ORF">OBRU01_19171</name>
</gene>
<feature type="region of interest" description="Disordered" evidence="1">
    <location>
        <begin position="338"/>
        <end position="365"/>
    </location>
</feature>
<comment type="caution">
    <text evidence="2">The sequence shown here is derived from an EMBL/GenBank/DDBJ whole genome shotgun (WGS) entry which is preliminary data.</text>
</comment>
<feature type="compositionally biased region" description="Polar residues" evidence="1">
    <location>
        <begin position="159"/>
        <end position="172"/>
    </location>
</feature>